<dbReference type="AlphaFoldDB" id="A0A2G8L0R4"/>
<name>A0A2G8L0R4_STIJA</name>
<gene>
    <name evidence="2" type="ORF">BSL78_09239</name>
</gene>
<feature type="compositionally biased region" description="Basic and acidic residues" evidence="1">
    <location>
        <begin position="452"/>
        <end position="464"/>
    </location>
</feature>
<comment type="caution">
    <text evidence="2">The sequence shown here is derived from an EMBL/GenBank/DDBJ whole genome shotgun (WGS) entry which is preliminary data.</text>
</comment>
<evidence type="ECO:0000313" key="2">
    <source>
        <dbReference type="EMBL" id="PIK53854.1"/>
    </source>
</evidence>
<reference evidence="2 3" key="1">
    <citation type="journal article" date="2017" name="PLoS Biol.">
        <title>The sea cucumber genome provides insights into morphological evolution and visceral regeneration.</title>
        <authorList>
            <person name="Zhang X."/>
            <person name="Sun L."/>
            <person name="Yuan J."/>
            <person name="Sun Y."/>
            <person name="Gao Y."/>
            <person name="Zhang L."/>
            <person name="Li S."/>
            <person name="Dai H."/>
            <person name="Hamel J.F."/>
            <person name="Liu C."/>
            <person name="Yu Y."/>
            <person name="Liu S."/>
            <person name="Lin W."/>
            <person name="Guo K."/>
            <person name="Jin S."/>
            <person name="Xu P."/>
            <person name="Storey K.B."/>
            <person name="Huan P."/>
            <person name="Zhang T."/>
            <person name="Zhou Y."/>
            <person name="Zhang J."/>
            <person name="Lin C."/>
            <person name="Li X."/>
            <person name="Xing L."/>
            <person name="Huo D."/>
            <person name="Sun M."/>
            <person name="Wang L."/>
            <person name="Mercier A."/>
            <person name="Li F."/>
            <person name="Yang H."/>
            <person name="Xiang J."/>
        </authorList>
    </citation>
    <scope>NUCLEOTIDE SEQUENCE [LARGE SCALE GENOMIC DNA]</scope>
    <source>
        <strain evidence="2">Shaxun</strain>
        <tissue evidence="2">Muscle</tissue>
    </source>
</reference>
<evidence type="ECO:0000256" key="1">
    <source>
        <dbReference type="SAM" id="MobiDB-lite"/>
    </source>
</evidence>
<feature type="compositionally biased region" description="Gly residues" evidence="1">
    <location>
        <begin position="232"/>
        <end position="248"/>
    </location>
</feature>
<organism evidence="2 3">
    <name type="scientific">Stichopus japonicus</name>
    <name type="common">Sea cucumber</name>
    <dbReference type="NCBI Taxonomy" id="307972"/>
    <lineage>
        <taxon>Eukaryota</taxon>
        <taxon>Metazoa</taxon>
        <taxon>Echinodermata</taxon>
        <taxon>Eleutherozoa</taxon>
        <taxon>Echinozoa</taxon>
        <taxon>Holothuroidea</taxon>
        <taxon>Aspidochirotacea</taxon>
        <taxon>Aspidochirotida</taxon>
        <taxon>Stichopodidae</taxon>
        <taxon>Apostichopus</taxon>
    </lineage>
</organism>
<evidence type="ECO:0000313" key="3">
    <source>
        <dbReference type="Proteomes" id="UP000230750"/>
    </source>
</evidence>
<feature type="compositionally biased region" description="Polar residues" evidence="1">
    <location>
        <begin position="279"/>
        <end position="292"/>
    </location>
</feature>
<feature type="region of interest" description="Disordered" evidence="1">
    <location>
        <begin position="431"/>
        <end position="464"/>
    </location>
</feature>
<dbReference type="EMBL" id="MRZV01000271">
    <property type="protein sequence ID" value="PIK53854.1"/>
    <property type="molecule type" value="Genomic_DNA"/>
</dbReference>
<feature type="region of interest" description="Disordered" evidence="1">
    <location>
        <begin position="157"/>
        <end position="347"/>
    </location>
</feature>
<keyword evidence="3" id="KW-1185">Reference proteome</keyword>
<feature type="compositionally biased region" description="Low complexity" evidence="1">
    <location>
        <begin position="293"/>
        <end position="302"/>
    </location>
</feature>
<dbReference type="Proteomes" id="UP000230750">
    <property type="component" value="Unassembled WGS sequence"/>
</dbReference>
<accession>A0A2G8L0R4</accession>
<dbReference type="STRING" id="307972.A0A2G8L0R4"/>
<proteinExistence type="predicted"/>
<feature type="compositionally biased region" description="Basic and acidic residues" evidence="1">
    <location>
        <begin position="329"/>
        <end position="339"/>
    </location>
</feature>
<feature type="compositionally biased region" description="Polar residues" evidence="1">
    <location>
        <begin position="315"/>
        <end position="327"/>
    </location>
</feature>
<dbReference type="OrthoDB" id="20839at2759"/>
<dbReference type="InterPro" id="IPR049773">
    <property type="entry name" value="AF10-like_CC"/>
</dbReference>
<feature type="compositionally biased region" description="Polar residues" evidence="1">
    <location>
        <begin position="189"/>
        <end position="226"/>
    </location>
</feature>
<protein>
    <submittedName>
        <fullName evidence="2">Uncharacterized protein</fullName>
    </submittedName>
</protein>
<dbReference type="CDD" id="cd20901">
    <property type="entry name" value="CC_AF10"/>
    <property type="match status" value="1"/>
</dbReference>
<sequence>MSLHIMRLIKLCNPTTMEALLEKQWDQSADFLMNQASSSSHLDIASLLSCLHQIREENFGSSTSALLQRRDHLVTVNTRLAHPLTHNAMHNAQLGMAAGGDANARSRSPRYNNVLHSQRFEQQSQQLKPVRTLCSFAPVPQPVFQFQLRLSPLESPPTGTYPIPHNLARNHAASPSTSSSSNLYHAHFASSTNQNHSSGAVTTHQNATGPQQGKNTSPSFANSVMQPSGHGPHPGGVKGTDRSSGGGSYRQYVGAAHTGGDLHGVKASHMTSEQHHRLFSQNKQGTGQNSATGQSSLHSHGSGHVGGGRAVQGSSQGRKTPSHGRSTTPRKEEETRGEQHQQYQKDGVHNCIEWRSKVIQGHQSESEARADLTRQVSVAQSMQNQTVIPLTVLTSHQLPGATIMPPNMTPQQHHVYQMMLPHASHGEMNKAKTMVSHSEGGQGQQQARNKSPRGEKKQNGTDKS</sequence>